<evidence type="ECO:0000256" key="1">
    <source>
        <dbReference type="ARBA" id="ARBA00022490"/>
    </source>
</evidence>
<dbReference type="PANTHER" id="PTHR13242:SF0">
    <property type="entry name" value="EUKARYOTIC TRANSLATION INITIATION FACTOR 3 SUBUNIT L"/>
    <property type="match status" value="1"/>
</dbReference>
<dbReference type="Pfam" id="PF10255">
    <property type="entry name" value="Paf67"/>
    <property type="match status" value="1"/>
</dbReference>
<gene>
    <name evidence="6" type="ORF">BpHYR1_035473</name>
</gene>
<reference evidence="6 7" key="1">
    <citation type="journal article" date="2018" name="Sci. Rep.">
        <title>Genomic signatures of local adaptation to the degree of environmental predictability in rotifers.</title>
        <authorList>
            <person name="Franch-Gras L."/>
            <person name="Hahn C."/>
            <person name="Garcia-Roger E.M."/>
            <person name="Carmona M.J."/>
            <person name="Serra M."/>
            <person name="Gomez A."/>
        </authorList>
    </citation>
    <scope>NUCLEOTIDE SEQUENCE [LARGE SCALE GENOMIC DNA]</scope>
    <source>
        <strain evidence="6">HYR1</strain>
    </source>
</reference>
<keyword evidence="5" id="KW-0812">Transmembrane</keyword>
<dbReference type="Proteomes" id="UP000276133">
    <property type="component" value="Unassembled WGS sequence"/>
</dbReference>
<name>A0A3M7RQQ5_BRAPC</name>
<dbReference type="OrthoDB" id="15082at2759"/>
<keyword evidence="1 4" id="KW-0963">Cytoplasm</keyword>
<sequence length="563" mass="66442">MYHQESIENDYEYQYYQQDGDSLADTRVVIDLEFERQQQSYKMNDAVKSFITHFYRSIQNGKIFEITHDYEYGWNMLSEQYFKTTTWPSVESIESMIPNESMKSIFLILYKEMYFRHIYASLQGGPTLEHRFESYRNYVQLFNAILSAERPLDLELPIQWLWDIIDEFIYQFQSFCQYRAKQVKKGPNAPSNIVEEVQMLKQNSDVWNVHSVLNVLHSLVSKSNINKQLEVLKHATLSLTITNSNGNIDQTQFTKHQQELLQDLENDLFAQSSLYKMLGYFSLVGLLRLNSLFGDYYLAVNTMQFVELDIHKQSLIARVPSCIITTCYYVGFAYLMMRRYEDAIKVFVDALIYIQRTRTMFQAPARSLLNDMITKQNEQIFYLLAIALNFYPMRIDDSINSYLKEKYSERLIKLQRGDRDELTNMFHYACPKFLSPVPPNFEGVTDQYLMEPYNQQLKVFMDEVNQQLSISDIRSFLKLYTTLSISKLASFINKTPDELKAILLCFKHKMSNIESDQISEEFRSSSEVDFYINNDMVHIADTKVATRFSDFFIRQIQKTNEVN</sequence>
<dbReference type="GO" id="GO:0001732">
    <property type="term" value="P:formation of cytoplasmic translation initiation complex"/>
    <property type="evidence" value="ECO:0007669"/>
    <property type="project" value="UniProtKB-UniRule"/>
</dbReference>
<protein>
    <recommendedName>
        <fullName evidence="4">Eukaryotic translation initiation factor 3 subunit L</fullName>
        <shortName evidence="4">eIF3l</shortName>
    </recommendedName>
</protein>
<organism evidence="6 7">
    <name type="scientific">Brachionus plicatilis</name>
    <name type="common">Marine rotifer</name>
    <name type="synonym">Brachionus muelleri</name>
    <dbReference type="NCBI Taxonomy" id="10195"/>
    <lineage>
        <taxon>Eukaryota</taxon>
        <taxon>Metazoa</taxon>
        <taxon>Spiralia</taxon>
        <taxon>Gnathifera</taxon>
        <taxon>Rotifera</taxon>
        <taxon>Eurotatoria</taxon>
        <taxon>Monogononta</taxon>
        <taxon>Pseudotrocha</taxon>
        <taxon>Ploima</taxon>
        <taxon>Brachionidae</taxon>
        <taxon>Brachionus</taxon>
    </lineage>
</organism>
<comment type="subcellular location">
    <subcellularLocation>
        <location evidence="4">Cytoplasm</location>
    </subcellularLocation>
</comment>
<keyword evidence="5" id="KW-0472">Membrane</keyword>
<dbReference type="STRING" id="10195.A0A3M7RQQ5"/>
<accession>A0A3M7RQQ5</accession>
<feature type="transmembrane region" description="Helical" evidence="5">
    <location>
        <begin position="315"/>
        <end position="335"/>
    </location>
</feature>
<comment type="similarity">
    <text evidence="4">Belongs to the eIF-3 subunit L family.</text>
</comment>
<evidence type="ECO:0000256" key="2">
    <source>
        <dbReference type="ARBA" id="ARBA00022540"/>
    </source>
</evidence>
<comment type="function">
    <text evidence="4">Component of the eukaryotic translation initiation factor 3 (eIF-3) complex, which is involved in protein synthesis of a specialized repertoire of mRNAs and, together with other initiation factors, stimulates binding of mRNA and methionyl-tRNAi to the 40S ribosome. The eIF-3 complex specifically targets and initiates translation of a subset of mRNAs involved in cell proliferation.</text>
</comment>
<dbReference type="InterPro" id="IPR019382">
    <property type="entry name" value="eIF3l"/>
</dbReference>
<dbReference type="GO" id="GO:0003743">
    <property type="term" value="F:translation initiation factor activity"/>
    <property type="evidence" value="ECO:0007669"/>
    <property type="project" value="UniProtKB-UniRule"/>
</dbReference>
<comment type="subunit">
    <text evidence="4">Component of the eukaryotic translation initiation factor 3 (eIF-3) complex.</text>
</comment>
<dbReference type="EMBL" id="REGN01002842">
    <property type="protein sequence ID" value="RNA25872.1"/>
    <property type="molecule type" value="Genomic_DNA"/>
</dbReference>
<keyword evidence="5" id="KW-1133">Transmembrane helix</keyword>
<dbReference type="PANTHER" id="PTHR13242">
    <property type="entry name" value="EUKARYOTIC TRANSLATION INITIATION FACTOR 3"/>
    <property type="match status" value="1"/>
</dbReference>
<evidence type="ECO:0000313" key="7">
    <source>
        <dbReference type="Proteomes" id="UP000276133"/>
    </source>
</evidence>
<dbReference type="AlphaFoldDB" id="A0A3M7RQQ5"/>
<keyword evidence="3 4" id="KW-0648">Protein biosynthesis</keyword>
<dbReference type="GO" id="GO:0016282">
    <property type="term" value="C:eukaryotic 43S preinitiation complex"/>
    <property type="evidence" value="ECO:0007669"/>
    <property type="project" value="UniProtKB-UniRule"/>
</dbReference>
<evidence type="ECO:0000256" key="3">
    <source>
        <dbReference type="ARBA" id="ARBA00022917"/>
    </source>
</evidence>
<dbReference type="GO" id="GO:0005852">
    <property type="term" value="C:eukaryotic translation initiation factor 3 complex"/>
    <property type="evidence" value="ECO:0007669"/>
    <property type="project" value="UniProtKB-UniRule"/>
</dbReference>
<dbReference type="GO" id="GO:0033290">
    <property type="term" value="C:eukaryotic 48S preinitiation complex"/>
    <property type="evidence" value="ECO:0007669"/>
    <property type="project" value="UniProtKB-UniRule"/>
</dbReference>
<keyword evidence="2 4" id="KW-0396">Initiation factor</keyword>
<feature type="transmembrane region" description="Helical" evidence="5">
    <location>
        <begin position="278"/>
        <end position="299"/>
    </location>
</feature>
<comment type="caution">
    <text evidence="6">The sequence shown here is derived from an EMBL/GenBank/DDBJ whole genome shotgun (WGS) entry which is preliminary data.</text>
</comment>
<evidence type="ECO:0000256" key="5">
    <source>
        <dbReference type="SAM" id="Phobius"/>
    </source>
</evidence>
<evidence type="ECO:0000256" key="4">
    <source>
        <dbReference type="HAMAP-Rule" id="MF_03011"/>
    </source>
</evidence>
<keyword evidence="7" id="KW-1185">Reference proteome</keyword>
<evidence type="ECO:0000313" key="6">
    <source>
        <dbReference type="EMBL" id="RNA25872.1"/>
    </source>
</evidence>
<dbReference type="HAMAP" id="MF_03011">
    <property type="entry name" value="eIF3l"/>
    <property type="match status" value="1"/>
</dbReference>
<proteinExistence type="inferred from homology"/>